<accession>A0A3D9VJ71</accession>
<dbReference type="AlphaFoldDB" id="A0A3D9VJ71"/>
<dbReference type="EMBL" id="QTUC01000001">
    <property type="protein sequence ID" value="REF37371.1"/>
    <property type="molecule type" value="Genomic_DNA"/>
</dbReference>
<dbReference type="InterPro" id="IPR006464">
    <property type="entry name" value="AcTrfase_RimI/Ard1"/>
</dbReference>
<feature type="domain" description="N-acetyltransferase" evidence="1">
    <location>
        <begin position="2"/>
        <end position="151"/>
    </location>
</feature>
<reference evidence="2 3" key="1">
    <citation type="submission" date="2018-08" db="EMBL/GenBank/DDBJ databases">
        <title>Sequencing the genomes of 1000 actinobacteria strains.</title>
        <authorList>
            <person name="Klenk H.-P."/>
        </authorList>
    </citation>
    <scope>NUCLEOTIDE SEQUENCE [LARGE SCALE GENOMIC DNA]</scope>
    <source>
        <strain evidence="2 3">DSM 22891</strain>
    </source>
</reference>
<dbReference type="RefSeq" id="WP_115850840.1">
    <property type="nucleotide sequence ID" value="NZ_QTUC01000001.1"/>
</dbReference>
<dbReference type="PANTHER" id="PTHR43617">
    <property type="entry name" value="L-AMINO ACID N-ACETYLTRANSFERASE"/>
    <property type="match status" value="1"/>
</dbReference>
<dbReference type="InterPro" id="IPR050276">
    <property type="entry name" value="MshD_Acetyltransferase"/>
</dbReference>
<dbReference type="Proteomes" id="UP000256485">
    <property type="component" value="Unassembled WGS sequence"/>
</dbReference>
<name>A0A3D9VJ71_THECX</name>
<gene>
    <name evidence="2" type="ORF">DFJ64_2815</name>
</gene>
<sequence>MVVLRPARLDDLAALRALETACFGRDAWSESALRDELAAVPGTRFVVVAVDRGQDEEVVGYASLFAVAETADVQRIAVRPDWRRRGVGRRLLRALLDEADLRGCREALLEVRADNAAAIAMYERAGFEAIARRPGYYRGEADALVLRLAPLHGSSG</sequence>
<dbReference type="InterPro" id="IPR000182">
    <property type="entry name" value="GNAT_dom"/>
</dbReference>
<proteinExistence type="predicted"/>
<dbReference type="OrthoDB" id="529907at2"/>
<keyword evidence="2" id="KW-0808">Transferase</keyword>
<dbReference type="Pfam" id="PF00583">
    <property type="entry name" value="Acetyltransf_1"/>
    <property type="match status" value="1"/>
</dbReference>
<keyword evidence="3" id="KW-1185">Reference proteome</keyword>
<organism evidence="2 3">
    <name type="scientific">Thermasporomyces composti</name>
    <dbReference type="NCBI Taxonomy" id="696763"/>
    <lineage>
        <taxon>Bacteria</taxon>
        <taxon>Bacillati</taxon>
        <taxon>Actinomycetota</taxon>
        <taxon>Actinomycetes</taxon>
        <taxon>Propionibacteriales</taxon>
        <taxon>Nocardioidaceae</taxon>
        <taxon>Thermasporomyces</taxon>
    </lineage>
</organism>
<dbReference type="PROSITE" id="PS51186">
    <property type="entry name" value="GNAT"/>
    <property type="match status" value="1"/>
</dbReference>
<dbReference type="PANTHER" id="PTHR43617:SF20">
    <property type="entry name" value="N-ALPHA-ACETYLTRANSFERASE RIMI"/>
    <property type="match status" value="1"/>
</dbReference>
<dbReference type="InterPro" id="IPR016181">
    <property type="entry name" value="Acyl_CoA_acyltransferase"/>
</dbReference>
<dbReference type="NCBIfam" id="TIGR01575">
    <property type="entry name" value="rimI"/>
    <property type="match status" value="1"/>
</dbReference>
<dbReference type="GO" id="GO:0008999">
    <property type="term" value="F:protein-N-terminal-alanine acetyltransferase activity"/>
    <property type="evidence" value="ECO:0007669"/>
    <property type="project" value="TreeGrafter"/>
</dbReference>
<dbReference type="SUPFAM" id="SSF55729">
    <property type="entry name" value="Acyl-CoA N-acyltransferases (Nat)"/>
    <property type="match status" value="1"/>
</dbReference>
<protein>
    <submittedName>
        <fullName evidence="2">Ribosomal-protein-alanine N-acetyltransferase</fullName>
    </submittedName>
</protein>
<evidence type="ECO:0000313" key="3">
    <source>
        <dbReference type="Proteomes" id="UP000256485"/>
    </source>
</evidence>
<dbReference type="Gene3D" id="3.40.630.30">
    <property type="match status" value="1"/>
</dbReference>
<evidence type="ECO:0000313" key="2">
    <source>
        <dbReference type="EMBL" id="REF37371.1"/>
    </source>
</evidence>
<evidence type="ECO:0000259" key="1">
    <source>
        <dbReference type="PROSITE" id="PS51186"/>
    </source>
</evidence>
<comment type="caution">
    <text evidence="2">The sequence shown here is derived from an EMBL/GenBank/DDBJ whole genome shotgun (WGS) entry which is preliminary data.</text>
</comment>